<evidence type="ECO:0000256" key="3">
    <source>
        <dbReference type="ARBA" id="ARBA00022989"/>
    </source>
</evidence>
<dbReference type="GO" id="GO:0000921">
    <property type="term" value="P:septin ring assembly"/>
    <property type="evidence" value="ECO:0007669"/>
    <property type="project" value="InterPro"/>
</dbReference>
<name>A0A4R0XIC0_9MOLU</name>
<dbReference type="AlphaFoldDB" id="A0A4R0XIC0"/>
<evidence type="ECO:0000313" key="6">
    <source>
        <dbReference type="EMBL" id="TCG10333.1"/>
    </source>
</evidence>
<sequence length="516" mass="60207">MFQKKNEDLVKSTSSFVERERLKKVEIMYQRISIIAKTNRKYEKLFEELSKDFDQIDETFKLLDKEVSELQITYKKMTTKTLQIELEKIGILNEKLTSKIMKISKVANKVLKQEEFLRNEMSLFREKGRIISNSYSKKRIRLDKVSRKIDVLNNQIAQRTKKFDRLIEKGDTREASELIERIRVDIIEFGTIINEGPKIQATLYDAIPSYIKKLIGIYQHAENALKVDLSHIDFTNSIKNLSSNFNKAKELFMDLKLKEVKEEIIYLIKNIKAIERIINSEIKARNIFVKEFIPAQKIVASTLKQYVQIRKEVKKQSQRGIVLNAEVSEIMTNLKFEIADLDETIMSFTNLMSDKNIPFTSKLSRMKILLNKNISAVNLMNDLYELLWRDDLTKRTIQNQYMQAEHAMISLRAKVIDSNILLSSQEEQQLVDIEETKELLKQTLSIEPFNARKAEQHSKNLMENVASYYKVVGGKIEMSKMIRNLIKEFAPNRAMDAKLNIAFVQGEKQFLAGKYA</sequence>
<organism evidence="6 7">
    <name type="scientific">Mycoplasma todarodis</name>
    <dbReference type="NCBI Taxonomy" id="1937191"/>
    <lineage>
        <taxon>Bacteria</taxon>
        <taxon>Bacillati</taxon>
        <taxon>Mycoplasmatota</taxon>
        <taxon>Mollicutes</taxon>
        <taxon>Mycoplasmataceae</taxon>
        <taxon>Mycoplasma</taxon>
    </lineage>
</organism>
<dbReference type="OrthoDB" id="9817843at2"/>
<reference evidence="6 7" key="1">
    <citation type="submission" date="2018-02" db="EMBL/GenBank/DDBJ databases">
        <title>Mycoplasma marinum and Mycoplasma todarodis sp. nov., moderately halophilic and psychrotolerant mycoplasmas isolated from cephalopods.</title>
        <authorList>
            <person name="Viver T."/>
        </authorList>
    </citation>
    <scope>NUCLEOTIDE SEQUENCE [LARGE SCALE GENOMIC DNA]</scope>
    <source>
        <strain evidence="6 7">5H</strain>
    </source>
</reference>
<feature type="coiled-coil region" evidence="5">
    <location>
        <begin position="135"/>
        <end position="169"/>
    </location>
</feature>
<evidence type="ECO:0000256" key="2">
    <source>
        <dbReference type="ARBA" id="ARBA00022692"/>
    </source>
</evidence>
<keyword evidence="7" id="KW-1185">Reference proteome</keyword>
<keyword evidence="4" id="KW-0472">Membrane</keyword>
<evidence type="ECO:0008006" key="8">
    <source>
        <dbReference type="Google" id="ProtNLM"/>
    </source>
</evidence>
<dbReference type="GO" id="GO:0016020">
    <property type="term" value="C:membrane"/>
    <property type="evidence" value="ECO:0007669"/>
    <property type="project" value="UniProtKB-SubCell"/>
</dbReference>
<keyword evidence="3" id="KW-1133">Transmembrane helix</keyword>
<keyword evidence="2" id="KW-0812">Transmembrane</keyword>
<accession>A0A4R0XIC0</accession>
<protein>
    <recommendedName>
        <fullName evidence="8">Septation ring formation regulator EzrA</fullName>
    </recommendedName>
</protein>
<dbReference type="InterPro" id="IPR010379">
    <property type="entry name" value="EzrA"/>
</dbReference>
<proteinExistence type="predicted"/>
<evidence type="ECO:0000256" key="1">
    <source>
        <dbReference type="ARBA" id="ARBA00004167"/>
    </source>
</evidence>
<dbReference type="Pfam" id="PF06160">
    <property type="entry name" value="EzrA"/>
    <property type="match status" value="1"/>
</dbReference>
<dbReference type="GO" id="GO:0005940">
    <property type="term" value="C:septin ring"/>
    <property type="evidence" value="ECO:0007669"/>
    <property type="project" value="InterPro"/>
</dbReference>
<gene>
    <name evidence="6" type="ORF">C4B25_04625</name>
</gene>
<comment type="caution">
    <text evidence="6">The sequence shown here is derived from an EMBL/GenBank/DDBJ whole genome shotgun (WGS) entry which is preliminary data.</text>
</comment>
<evidence type="ECO:0000256" key="4">
    <source>
        <dbReference type="ARBA" id="ARBA00023136"/>
    </source>
</evidence>
<dbReference type="Proteomes" id="UP000291072">
    <property type="component" value="Unassembled WGS sequence"/>
</dbReference>
<keyword evidence="5" id="KW-0175">Coiled coil</keyword>
<feature type="non-terminal residue" evidence="6">
    <location>
        <position position="516"/>
    </location>
</feature>
<evidence type="ECO:0000313" key="7">
    <source>
        <dbReference type="Proteomes" id="UP000291072"/>
    </source>
</evidence>
<evidence type="ECO:0000256" key="5">
    <source>
        <dbReference type="SAM" id="Coils"/>
    </source>
</evidence>
<dbReference type="EMBL" id="PSZP01000063">
    <property type="protein sequence ID" value="TCG10333.1"/>
    <property type="molecule type" value="Genomic_DNA"/>
</dbReference>
<comment type="subcellular location">
    <subcellularLocation>
        <location evidence="1">Membrane</location>
        <topology evidence="1">Single-pass membrane protein</topology>
    </subcellularLocation>
</comment>